<dbReference type="EMBL" id="JBHTBR010000002">
    <property type="protein sequence ID" value="MFC7290148.1"/>
    <property type="molecule type" value="Genomic_DNA"/>
</dbReference>
<comment type="caution">
    <text evidence="1">The sequence shown here is derived from an EMBL/GenBank/DDBJ whole genome shotgun (WGS) entry which is preliminary data.</text>
</comment>
<keyword evidence="2" id="KW-1185">Reference proteome</keyword>
<protein>
    <submittedName>
        <fullName evidence="1">Uncharacterized protein</fullName>
    </submittedName>
</protein>
<dbReference type="RefSeq" id="WP_382164792.1">
    <property type="nucleotide sequence ID" value="NZ_JBHTBR010000002.1"/>
</dbReference>
<accession>A0ABW2IGL1</accession>
<sequence>MILASFTALSLTLGVLVSDLEQGGNQRDNALQLVNAEVSDMLNPAQNRSEIPPIWFECVAQVFESGVLERKLKRLARDQALLDIEVGGIVRRTVTDLCADEMYEN</sequence>
<organism evidence="1 2">
    <name type="scientific">Hirschia litorea</name>
    <dbReference type="NCBI Taxonomy" id="1199156"/>
    <lineage>
        <taxon>Bacteria</taxon>
        <taxon>Pseudomonadati</taxon>
        <taxon>Pseudomonadota</taxon>
        <taxon>Alphaproteobacteria</taxon>
        <taxon>Hyphomonadales</taxon>
        <taxon>Hyphomonadaceae</taxon>
        <taxon>Hirschia</taxon>
    </lineage>
</organism>
<evidence type="ECO:0000313" key="2">
    <source>
        <dbReference type="Proteomes" id="UP001596492"/>
    </source>
</evidence>
<evidence type="ECO:0000313" key="1">
    <source>
        <dbReference type="EMBL" id="MFC7290148.1"/>
    </source>
</evidence>
<proteinExistence type="predicted"/>
<gene>
    <name evidence="1" type="ORF">ACFQS8_00840</name>
</gene>
<dbReference type="Proteomes" id="UP001596492">
    <property type="component" value="Unassembled WGS sequence"/>
</dbReference>
<reference evidence="2" key="1">
    <citation type="journal article" date="2019" name="Int. J. Syst. Evol. Microbiol.">
        <title>The Global Catalogue of Microorganisms (GCM) 10K type strain sequencing project: providing services to taxonomists for standard genome sequencing and annotation.</title>
        <authorList>
            <consortium name="The Broad Institute Genomics Platform"/>
            <consortium name="The Broad Institute Genome Sequencing Center for Infectious Disease"/>
            <person name="Wu L."/>
            <person name="Ma J."/>
        </authorList>
    </citation>
    <scope>NUCLEOTIDE SEQUENCE [LARGE SCALE GENOMIC DNA]</scope>
    <source>
        <strain evidence="2">CCUG 51308</strain>
    </source>
</reference>
<name>A0ABW2IGL1_9PROT</name>